<dbReference type="AlphaFoldDB" id="A0A0F9JRQ0"/>
<comment type="caution">
    <text evidence="1">The sequence shown here is derived from an EMBL/GenBank/DDBJ whole genome shotgun (WGS) entry which is preliminary data.</text>
</comment>
<accession>A0A0F9JRQ0</accession>
<reference evidence="1" key="1">
    <citation type="journal article" date="2015" name="Nature">
        <title>Complex archaea that bridge the gap between prokaryotes and eukaryotes.</title>
        <authorList>
            <person name="Spang A."/>
            <person name="Saw J.H."/>
            <person name="Jorgensen S.L."/>
            <person name="Zaremba-Niedzwiedzka K."/>
            <person name="Martijn J."/>
            <person name="Lind A.E."/>
            <person name="van Eijk R."/>
            <person name="Schleper C."/>
            <person name="Guy L."/>
            <person name="Ettema T.J."/>
        </authorList>
    </citation>
    <scope>NUCLEOTIDE SEQUENCE</scope>
</reference>
<name>A0A0F9JRQ0_9ZZZZ</name>
<gene>
    <name evidence="1" type="ORF">LCGC14_1725750</name>
</gene>
<organism evidence="1">
    <name type="scientific">marine sediment metagenome</name>
    <dbReference type="NCBI Taxonomy" id="412755"/>
    <lineage>
        <taxon>unclassified sequences</taxon>
        <taxon>metagenomes</taxon>
        <taxon>ecological metagenomes</taxon>
    </lineage>
</organism>
<evidence type="ECO:0000313" key="1">
    <source>
        <dbReference type="EMBL" id="KKM08246.1"/>
    </source>
</evidence>
<protein>
    <submittedName>
        <fullName evidence="1">Uncharacterized protein</fullName>
    </submittedName>
</protein>
<sequence>MVNIPIIKFNAGELSSQIDARADVEKYEAGCRHLENFIPRIYGGAEKRPGTKFIYDATNTPTSVANTVVRGIPFIFSTSVAYVVELGNKYARFYYAGDVLGDWEYITWEDESVFYDGAYVRFYEDDWYVDGDTWISTPYLAADLMQLQIKQRADVMWIVHPSYPPSKLSRTGVETFVLEEINFRKGPFLVRNDLADPDDPSSATLACDTLATGSSGTITSSVDLFIPEHVGALFMLIHSRTTTSIEQDGIGTTDELFVKGDYTFNTHGRWTGTVKLQRNENDAGWEDHKTYKAEDDRNIQLSSTESEENVKYRINNVDAADCTAELSMNNVLRKGIVKVT</sequence>
<proteinExistence type="predicted"/>
<feature type="non-terminal residue" evidence="1">
    <location>
        <position position="340"/>
    </location>
</feature>
<dbReference type="EMBL" id="LAZR01015592">
    <property type="protein sequence ID" value="KKM08246.1"/>
    <property type="molecule type" value="Genomic_DNA"/>
</dbReference>